<keyword evidence="8" id="KW-0539">Nucleus</keyword>
<evidence type="ECO:0000256" key="11">
    <source>
        <dbReference type="SAM" id="Phobius"/>
    </source>
</evidence>
<feature type="compositionally biased region" description="Basic and acidic residues" evidence="10">
    <location>
        <begin position="151"/>
        <end position="175"/>
    </location>
</feature>
<evidence type="ECO:0000256" key="3">
    <source>
        <dbReference type="ARBA" id="ARBA00022553"/>
    </source>
</evidence>
<evidence type="ECO:0000256" key="7">
    <source>
        <dbReference type="ARBA" id="ARBA00023180"/>
    </source>
</evidence>
<feature type="region of interest" description="Disordered" evidence="10">
    <location>
        <begin position="1"/>
        <end position="193"/>
    </location>
</feature>
<dbReference type="Proteomes" id="UP001174136">
    <property type="component" value="Unassembled WGS sequence"/>
</dbReference>
<evidence type="ECO:0000313" key="13">
    <source>
        <dbReference type="EMBL" id="KAK0149676.1"/>
    </source>
</evidence>
<feature type="domain" description="Torsin-1A-interacting protein 1/2 AAA+ activator" evidence="12">
    <location>
        <begin position="226"/>
        <end position="450"/>
    </location>
</feature>
<evidence type="ECO:0000256" key="1">
    <source>
        <dbReference type="ARBA" id="ARBA00004259"/>
    </source>
</evidence>
<evidence type="ECO:0000256" key="10">
    <source>
        <dbReference type="SAM" id="MobiDB-lite"/>
    </source>
</evidence>
<evidence type="ECO:0000259" key="12">
    <source>
        <dbReference type="Pfam" id="PF05609"/>
    </source>
</evidence>
<evidence type="ECO:0000256" key="2">
    <source>
        <dbReference type="ARBA" id="ARBA00007860"/>
    </source>
</evidence>
<dbReference type="AlphaFoldDB" id="A0AA47P3S1"/>
<dbReference type="InterPro" id="IPR038599">
    <property type="entry name" value="LAP1C-like_C_sf"/>
</dbReference>
<keyword evidence="7" id="KW-0325">Glycoprotein</keyword>
<accession>A0AA47P3S1</accession>
<dbReference type="Pfam" id="PF05609">
    <property type="entry name" value="LAP1_C"/>
    <property type="match status" value="1"/>
</dbReference>
<keyword evidence="5 11" id="KW-1133">Transmembrane helix</keyword>
<evidence type="ECO:0000256" key="8">
    <source>
        <dbReference type="ARBA" id="ARBA00023242"/>
    </source>
</evidence>
<keyword evidence="6 11" id="KW-0472">Membrane</keyword>
<dbReference type="GO" id="GO:0005635">
    <property type="term" value="C:nuclear envelope"/>
    <property type="evidence" value="ECO:0007669"/>
    <property type="project" value="UniProtKB-SubCell"/>
</dbReference>
<evidence type="ECO:0000256" key="6">
    <source>
        <dbReference type="ARBA" id="ARBA00023136"/>
    </source>
</evidence>
<feature type="transmembrane region" description="Helical" evidence="11">
    <location>
        <begin position="200"/>
        <end position="219"/>
    </location>
</feature>
<evidence type="ECO:0000256" key="5">
    <source>
        <dbReference type="ARBA" id="ARBA00022989"/>
    </source>
</evidence>
<dbReference type="InterPro" id="IPR046753">
    <property type="entry name" value="TOIP1/2_C"/>
</dbReference>
<evidence type="ECO:0000256" key="4">
    <source>
        <dbReference type="ARBA" id="ARBA00022692"/>
    </source>
</evidence>
<gene>
    <name evidence="13" type="primary">Tor1aip2_1</name>
    <name evidence="13" type="ORF">N1851_009558</name>
</gene>
<proteinExistence type="inferred from homology"/>
<evidence type="ECO:0000256" key="9">
    <source>
        <dbReference type="ARBA" id="ARBA00037847"/>
    </source>
</evidence>
<protein>
    <submittedName>
        <fullName evidence="13">Torsin-1A-interacting protein 2</fullName>
    </submittedName>
</protein>
<keyword evidence="3" id="KW-0597">Phosphoprotein</keyword>
<dbReference type="PANTHER" id="PTHR18843">
    <property type="entry name" value="TORSIN-1A-INTERACTING PROTEIN"/>
    <property type="match status" value="1"/>
</dbReference>
<dbReference type="GO" id="GO:0061024">
    <property type="term" value="P:membrane organization"/>
    <property type="evidence" value="ECO:0007669"/>
    <property type="project" value="TreeGrafter"/>
</dbReference>
<feature type="compositionally biased region" description="Basic and acidic residues" evidence="10">
    <location>
        <begin position="72"/>
        <end position="115"/>
    </location>
</feature>
<keyword evidence="14" id="KW-1185">Reference proteome</keyword>
<dbReference type="EMBL" id="JAOPHQ010001725">
    <property type="protein sequence ID" value="KAK0149676.1"/>
    <property type="molecule type" value="Genomic_DNA"/>
</dbReference>
<dbReference type="GO" id="GO:0001671">
    <property type="term" value="F:ATPase activator activity"/>
    <property type="evidence" value="ECO:0007669"/>
    <property type="project" value="InterPro"/>
</dbReference>
<feature type="compositionally biased region" description="Basic and acidic residues" evidence="10">
    <location>
        <begin position="25"/>
        <end position="50"/>
    </location>
</feature>
<evidence type="ECO:0000313" key="14">
    <source>
        <dbReference type="Proteomes" id="UP001174136"/>
    </source>
</evidence>
<comment type="similarity">
    <text evidence="2">Belongs to the TOR1AIP family.</text>
</comment>
<dbReference type="GO" id="GO:0016020">
    <property type="term" value="C:membrane"/>
    <property type="evidence" value="ECO:0007669"/>
    <property type="project" value="TreeGrafter"/>
</dbReference>
<name>A0AA47P3S1_MERPO</name>
<organism evidence="13 14">
    <name type="scientific">Merluccius polli</name>
    <name type="common">Benguela hake</name>
    <name type="synonym">Merluccius cadenati</name>
    <dbReference type="NCBI Taxonomy" id="89951"/>
    <lineage>
        <taxon>Eukaryota</taxon>
        <taxon>Metazoa</taxon>
        <taxon>Chordata</taxon>
        <taxon>Craniata</taxon>
        <taxon>Vertebrata</taxon>
        <taxon>Euteleostomi</taxon>
        <taxon>Actinopterygii</taxon>
        <taxon>Neopterygii</taxon>
        <taxon>Teleostei</taxon>
        <taxon>Neoteleostei</taxon>
        <taxon>Acanthomorphata</taxon>
        <taxon>Zeiogadaria</taxon>
        <taxon>Gadariae</taxon>
        <taxon>Gadiformes</taxon>
        <taxon>Gadoidei</taxon>
        <taxon>Merlucciidae</taxon>
        <taxon>Merluccius</taxon>
    </lineage>
</organism>
<dbReference type="InterPro" id="IPR008662">
    <property type="entry name" value="TOIP1/2"/>
</dbReference>
<dbReference type="PANTHER" id="PTHR18843:SF7">
    <property type="entry name" value="LAMINA-ASSOCIATED POLYPEPTIDE 1B ISOFORM 1-RELATED"/>
    <property type="match status" value="1"/>
</dbReference>
<comment type="subcellular location">
    <subcellularLocation>
        <location evidence="9">Endomembrane system</location>
        <topology evidence="9">Single-pass membrane protein</topology>
    </subcellularLocation>
    <subcellularLocation>
        <location evidence="1">Nucleus envelope</location>
    </subcellularLocation>
</comment>
<dbReference type="Gene3D" id="3.40.50.12190">
    <property type="match status" value="1"/>
</dbReference>
<reference evidence="13" key="1">
    <citation type="journal article" date="2023" name="Front. Mar. Sci.">
        <title>A new Merluccius polli reference genome to investigate the effects of global change in West African waters.</title>
        <authorList>
            <person name="Mateo J.L."/>
            <person name="Blanco-Fernandez C."/>
            <person name="Garcia-Vazquez E."/>
            <person name="Machado-Schiaffino G."/>
        </authorList>
    </citation>
    <scope>NUCLEOTIDE SEQUENCE</scope>
    <source>
        <strain evidence="13">C29</strain>
        <tissue evidence="13">Fin</tissue>
    </source>
</reference>
<keyword evidence="4 11" id="KW-0812">Transmembrane</keyword>
<comment type="caution">
    <text evidence="13">The sequence shown here is derived from an EMBL/GenBank/DDBJ whole genome shotgun (WGS) entry which is preliminary data.</text>
</comment>
<sequence>MSHFTDMAAHVEEIGPCPAENAQEAEPHSKVTQSDENKEEEDKLTQHPIEEGGSIAEKPPAEGDLSYVPANTKDEQVDGPKAAQEEKQHEQHKGSKSAVMDRKLDPKENMPRDTEQSQGDNRSIIPEEHSSGSIAEKPPAEGDLSHGPANTKDEQADRSKAAQEEKQHEEKGQEKEQEDEEQNKREPVADTSDEDGTAKYWILLVGILVGILAVSASFVQLQPRPEQKTLPQVDIFLREMTILKTRFHGQRPELWSRSRIHLERHLRTARPTEPVSLILAAGRSAERTLYCLAQGLAAAFSTAHNASVLRIDGAATAGQDSDQVKMDIDNKLQGAFGGGDQPAAVIHRLEELPPSSTLIFYRYCDHENAAFKKTFLLFTVLLEELEVVAEMRLSAVEELVDDELQRKFLSARGSVAFDRMDRDKYSGLWSRISHLILPVTRQQTVEQEGC</sequence>